<dbReference type="VEuPathDB" id="MicrosporidiaDB:CWI37_0806p0010"/>
<accession>A0A4Q9L1Q6</accession>
<comment type="similarity">
    <text evidence="1">Belongs to the CBF/MAK21 family.</text>
</comment>
<dbReference type="Pfam" id="PF03914">
    <property type="entry name" value="CBF"/>
    <property type="match status" value="1"/>
</dbReference>
<protein>
    <recommendedName>
        <fullName evidence="2">CCAAT-binding factor domain-containing protein</fullName>
    </recommendedName>
</protein>
<dbReference type="EMBL" id="PITJ01000831">
    <property type="protein sequence ID" value="TBU01016.1"/>
    <property type="molecule type" value="Genomic_DNA"/>
</dbReference>
<dbReference type="VEuPathDB" id="MicrosporidiaDB:CWI37_0831p0010"/>
<dbReference type="AlphaFoldDB" id="A0A4Q9L1Q6"/>
<reference evidence="3 5" key="1">
    <citation type="submission" date="2017-12" db="EMBL/GenBank/DDBJ databases">
        <authorList>
            <person name="Pombert J.-F."/>
            <person name="Haag K.L."/>
            <person name="Ebert D."/>
        </authorList>
    </citation>
    <scope>NUCLEOTIDE SEQUENCE [LARGE SCALE GENOMIC DNA]</scope>
    <source>
        <strain evidence="3">FI-OER-3-3</strain>
    </source>
</reference>
<organism evidence="3 5">
    <name type="scientific">Hamiltosporidium tvaerminnensis</name>
    <dbReference type="NCBI Taxonomy" id="1176355"/>
    <lineage>
        <taxon>Eukaryota</taxon>
        <taxon>Fungi</taxon>
        <taxon>Fungi incertae sedis</taxon>
        <taxon>Microsporidia</taxon>
        <taxon>Dubosqiidae</taxon>
        <taxon>Hamiltosporidium</taxon>
    </lineage>
</organism>
<evidence type="ECO:0000313" key="4">
    <source>
        <dbReference type="EMBL" id="TBU01104.1"/>
    </source>
</evidence>
<dbReference type="GO" id="GO:0005634">
    <property type="term" value="C:nucleus"/>
    <property type="evidence" value="ECO:0007669"/>
    <property type="project" value="UniProtKB-ARBA"/>
</dbReference>
<gene>
    <name evidence="4" type="ORF">CWI37_0806p0010</name>
    <name evidence="3" type="ORF">CWI37_0831p0010</name>
</gene>
<evidence type="ECO:0000259" key="2">
    <source>
        <dbReference type="Pfam" id="PF03914"/>
    </source>
</evidence>
<dbReference type="InterPro" id="IPR005612">
    <property type="entry name" value="CCAAT-binding_factor"/>
</dbReference>
<evidence type="ECO:0000313" key="5">
    <source>
        <dbReference type="Proteomes" id="UP000292362"/>
    </source>
</evidence>
<evidence type="ECO:0000256" key="1">
    <source>
        <dbReference type="ARBA" id="ARBA00007797"/>
    </source>
</evidence>
<proteinExistence type="inferred from homology"/>
<comment type="caution">
    <text evidence="3">The sequence shown here is derived from an EMBL/GenBank/DDBJ whole genome shotgun (WGS) entry which is preliminary data.</text>
</comment>
<dbReference type="Proteomes" id="UP000292362">
    <property type="component" value="Unassembled WGS sequence"/>
</dbReference>
<feature type="domain" description="CCAAT-binding factor" evidence="2">
    <location>
        <begin position="93"/>
        <end position="196"/>
    </location>
</feature>
<name>A0A4Q9L1Q6_9MICR</name>
<evidence type="ECO:0000313" key="3">
    <source>
        <dbReference type="EMBL" id="TBU01016.1"/>
    </source>
</evidence>
<dbReference type="EMBL" id="PITJ01000806">
    <property type="protein sequence ID" value="TBU01104.1"/>
    <property type="molecule type" value="Genomic_DNA"/>
</dbReference>
<sequence length="263" mass="30912">MEIECLLENLKEKNFEEKLLILTKITEISKNTDLNILAEYEIDNILLQIFKDSNTTQRIDLYKILNSLFLLVNDPTIFLEIIKKDFVSNNDSSLYAAMSLYFLMSTYNINYSEFYKLFYQIISPTTIKKDIETVLCFVKTILSTSIPTLKCVQAYIKKLCNLCLLLPTSDTISILHTVYVIMRIHPITLKMCLSESIDYKLLYCLDISFDTFQPYLFEFDILYFSIPPVKKIISIIRNECRKKTKKYEIEFLLNEKCPYSINI</sequence>